<dbReference type="SUPFAM" id="SSF100895">
    <property type="entry name" value="Kazal-type serine protease inhibitors"/>
    <property type="match status" value="1"/>
</dbReference>
<comment type="caution">
    <text evidence="3">Lacks conserved residue(s) required for the propagation of feature annotation.</text>
</comment>
<evidence type="ECO:0000256" key="2">
    <source>
        <dbReference type="ARBA" id="ARBA00023157"/>
    </source>
</evidence>
<keyword evidence="8" id="KW-0675">Receptor</keyword>
<dbReference type="Pfam" id="PF13385">
    <property type="entry name" value="Laminin_G_3"/>
    <property type="match status" value="1"/>
</dbReference>
<keyword evidence="2 3" id="KW-1015">Disulfide bond</keyword>
<reference evidence="8" key="1">
    <citation type="journal article" date="2023" name="G3 (Bethesda)">
        <title>Whole genome assembly and annotation of the endangered Caribbean coral Acropora cervicornis.</title>
        <authorList>
            <person name="Selwyn J.D."/>
            <person name="Vollmer S.V."/>
        </authorList>
    </citation>
    <scope>NUCLEOTIDE SEQUENCE</scope>
    <source>
        <strain evidence="8">K2</strain>
    </source>
</reference>
<evidence type="ECO:0000256" key="1">
    <source>
        <dbReference type="ARBA" id="ARBA00022656"/>
    </source>
</evidence>
<dbReference type="EMBL" id="JARQWQ010000036">
    <property type="protein sequence ID" value="KAK2560536.1"/>
    <property type="molecule type" value="Genomic_DNA"/>
</dbReference>
<organism evidence="8 9">
    <name type="scientific">Acropora cervicornis</name>
    <name type="common">Staghorn coral</name>
    <dbReference type="NCBI Taxonomy" id="6130"/>
    <lineage>
        <taxon>Eukaryota</taxon>
        <taxon>Metazoa</taxon>
        <taxon>Cnidaria</taxon>
        <taxon>Anthozoa</taxon>
        <taxon>Hexacorallia</taxon>
        <taxon>Scleractinia</taxon>
        <taxon>Astrocoeniina</taxon>
        <taxon>Acroporidae</taxon>
        <taxon>Acropora</taxon>
    </lineage>
</organism>
<dbReference type="Gene3D" id="3.30.60.30">
    <property type="match status" value="1"/>
</dbReference>
<feature type="disulfide bond" evidence="4">
    <location>
        <begin position="329"/>
        <end position="342"/>
    </location>
</feature>
<dbReference type="SUPFAM" id="SSF57196">
    <property type="entry name" value="EGF/Laminin"/>
    <property type="match status" value="1"/>
</dbReference>
<keyword evidence="9" id="KW-1185">Reference proteome</keyword>
<keyword evidence="1" id="KW-0800">Toxin</keyword>
<dbReference type="InterPro" id="IPR051830">
    <property type="entry name" value="NOTCH_homolog"/>
</dbReference>
<dbReference type="SUPFAM" id="SSF49899">
    <property type="entry name" value="Concanavalin A-like lectins/glucanases"/>
    <property type="match status" value="2"/>
</dbReference>
<comment type="caution">
    <text evidence="8">The sequence shown here is derived from an EMBL/GenBank/DDBJ whole genome shotgun (WGS) entry which is preliminary data.</text>
</comment>
<feature type="domain" description="EGF-like" evidence="6">
    <location>
        <begin position="644"/>
        <end position="680"/>
    </location>
</feature>
<protein>
    <submittedName>
        <fullName evidence="8">Adhesion G-protein coupled receptor D1</fullName>
    </submittedName>
</protein>
<dbReference type="InterPro" id="IPR036058">
    <property type="entry name" value="Kazal_dom_sf"/>
</dbReference>
<dbReference type="Gene3D" id="2.10.25.10">
    <property type="entry name" value="Laminin"/>
    <property type="match status" value="1"/>
</dbReference>
<evidence type="ECO:0000259" key="6">
    <source>
        <dbReference type="PROSITE" id="PS50026"/>
    </source>
</evidence>
<dbReference type="CDD" id="cd00054">
    <property type="entry name" value="EGF_CA"/>
    <property type="match status" value="1"/>
</dbReference>
<reference evidence="8" key="2">
    <citation type="journal article" date="2023" name="Science">
        <title>Genomic signatures of disease resistance in endangered staghorn corals.</title>
        <authorList>
            <person name="Vollmer S.V."/>
            <person name="Selwyn J.D."/>
            <person name="Despard B.A."/>
            <person name="Roesel C.L."/>
        </authorList>
    </citation>
    <scope>NUCLEOTIDE SEQUENCE</scope>
    <source>
        <strain evidence="8">K2</strain>
    </source>
</reference>
<dbReference type="Proteomes" id="UP001249851">
    <property type="component" value="Unassembled WGS sequence"/>
</dbReference>
<dbReference type="PANTHER" id="PTHR24033">
    <property type="entry name" value="EGF-LIKE DOMAIN-CONTAINING PROTEIN"/>
    <property type="match status" value="1"/>
</dbReference>
<dbReference type="SMART" id="SM00254">
    <property type="entry name" value="ShKT"/>
    <property type="match status" value="2"/>
</dbReference>
<dbReference type="InterPro" id="IPR000742">
    <property type="entry name" value="EGF"/>
</dbReference>
<evidence type="ECO:0000256" key="5">
    <source>
        <dbReference type="SAM" id="MobiDB-lite"/>
    </source>
</evidence>
<evidence type="ECO:0000313" key="9">
    <source>
        <dbReference type="Proteomes" id="UP001249851"/>
    </source>
</evidence>
<evidence type="ECO:0000256" key="4">
    <source>
        <dbReference type="PROSITE-ProRule" id="PRU01005"/>
    </source>
</evidence>
<dbReference type="Gene3D" id="2.60.120.200">
    <property type="match status" value="2"/>
</dbReference>
<dbReference type="GO" id="GO:0090729">
    <property type="term" value="F:toxin activity"/>
    <property type="evidence" value="ECO:0007669"/>
    <property type="project" value="UniProtKB-KW"/>
</dbReference>
<dbReference type="PROSITE" id="PS50026">
    <property type="entry name" value="EGF_3"/>
    <property type="match status" value="1"/>
</dbReference>
<feature type="domain" description="ShKT" evidence="7">
    <location>
        <begin position="689"/>
        <end position="724"/>
    </location>
</feature>
<dbReference type="AlphaFoldDB" id="A0AAD9V453"/>
<feature type="domain" description="ShKT" evidence="7">
    <location>
        <begin position="312"/>
        <end position="345"/>
    </location>
</feature>
<feature type="disulfide bond" evidence="3">
    <location>
        <begin position="670"/>
        <end position="679"/>
    </location>
</feature>
<feature type="region of interest" description="Disordered" evidence="5">
    <location>
        <begin position="1077"/>
        <end position="1117"/>
    </location>
</feature>
<dbReference type="InterPro" id="IPR013320">
    <property type="entry name" value="ConA-like_dom_sf"/>
</dbReference>
<dbReference type="PANTHER" id="PTHR24033:SF151">
    <property type="entry name" value="NOTCH 2"/>
    <property type="match status" value="1"/>
</dbReference>
<dbReference type="PROSITE" id="PS51670">
    <property type="entry name" value="SHKT"/>
    <property type="match status" value="2"/>
</dbReference>
<evidence type="ECO:0000256" key="3">
    <source>
        <dbReference type="PROSITE-ProRule" id="PRU00076"/>
    </source>
</evidence>
<evidence type="ECO:0000313" key="8">
    <source>
        <dbReference type="EMBL" id="KAK2560536.1"/>
    </source>
</evidence>
<keyword evidence="3" id="KW-0245">EGF-like domain</keyword>
<sequence length="1154" mass="130361">MAVYWKFLNMVQVTGNFSVHSRILFWVIVLVLTRICRSLYPYPVWGSPYESADHFWPMYNITDGILEDVEGAAHTMVYNGGKIAQVPQLEHALFLDGVDDYVDTGGFNADCVTEPSRCSEGFTLAFWLKVNGTGYIMSSGSFTNHRNGPGYQLYYHESLKRFKFLLETRDSRWSLLLHEEVGLWTHMTFTWNNRDGLRYYEDGNLSTFTNRPVSVSPLRRQNYTPVITLARPSNMRRLGEYGKFEISKFAIWLKELSTEEIAGVYRKMNCVSNPCHDSEQCQRKSQSQGKTCICPEVNLRRETCKEKITGECEDKSTGCREFAAQSHYCKHRKMRKICPRSCSYCGKSCEVLLCKNYAQCIATDEGHAQCRCPQNCSAGRRPVCGTNGKSYLNILHCPWFFFYFLRLFPAKTERFPGAEGWYKKLVDMRGNASAKAFNGVQALETEQLAAVLKMDGKDDFIEIEGFDNNCVVNPTMCTEGLSEFIISGGDYTKGDHGPGFRFICENCGQKKHPHAHKTQRFLLELSTEEAKWKILLESIPSWWFHFAFTWNGNKGLKFYENGKLALSNNFPVSVERRSTDPKNTIMTIGRANSITGLVQPKFGNFSIGHLVIWTYALSSFDVEVAFMLVQDKTAKSIKCCSQMKADPCIKNPCHNGATCHRIEDKYRCICPDASRPSHCSLEHKLPQPCRDKSPQCLEFARQTGYCDYRKKRMRALCPEACNFCGLVKSRVSALSTLSTDNIESREKFLTTATSIFYTRVKTASSFSFSTSVQSLSTNSVPSQDESVIACKVKNTTCLCYNCEGAHINVAICCMDLIDIQHLQHGVIMNMTDITVWGFYQKLKVVSSVIAEEVMKSCQENPSLCVNAKSGVDISGKRKKRSLRELKFKNNILFERVRFKREALRRDENPAMSNVSHLDVIIYNISSRIGQPSNVETTFFISMMSSSDGNNQTGAVDGKGLLEILRNKKRTLENKLNISIDSFAASKKGNNTPAIPNTSMLNSSGAGNSNMTPQSSGEGNFDPHRLCWRCRIDSFVDCTDIRDHTLRQRKGEFLPDKIHGNWHDKENGDASMEDVQNLPSIIDPSTPRITDVPHKPTRSQATGRGGGRGAKKAQKPMGVQESYLHGLIEGYEAKLKKVEKKTEWCSNGERLKDAL</sequence>
<evidence type="ECO:0000259" key="7">
    <source>
        <dbReference type="PROSITE" id="PS51670"/>
    </source>
</evidence>
<dbReference type="InterPro" id="IPR003582">
    <property type="entry name" value="ShKT_dom"/>
</dbReference>
<proteinExistence type="predicted"/>
<accession>A0AAD9V453</accession>
<name>A0AAD9V453_ACRCE</name>
<gene>
    <name evidence="8" type="ORF">P5673_016899</name>
</gene>
<dbReference type="SMART" id="SM00181">
    <property type="entry name" value="EGF"/>
    <property type="match status" value="3"/>
</dbReference>